<keyword evidence="1" id="KW-0597">Phosphoprotein</keyword>
<evidence type="ECO:0000313" key="3">
    <source>
        <dbReference type="EMBL" id="MCQ4923422.1"/>
    </source>
</evidence>
<dbReference type="InterPro" id="IPR013972">
    <property type="entry name" value="YcbB"/>
</dbReference>
<proteinExistence type="predicted"/>
<reference evidence="3 4" key="1">
    <citation type="submission" date="2022-06" db="EMBL/GenBank/DDBJ databases">
        <title>Isolation of gut microbiota from human fecal samples.</title>
        <authorList>
            <person name="Pamer E.G."/>
            <person name="Barat B."/>
            <person name="Waligurski E."/>
            <person name="Medina S."/>
            <person name="Paddock L."/>
            <person name="Mostad J."/>
        </authorList>
    </citation>
    <scope>NUCLEOTIDE SEQUENCE [LARGE SCALE GENOMIC DNA]</scope>
    <source>
        <strain evidence="3 4">DFI.7.95</strain>
    </source>
</reference>
<dbReference type="Pfam" id="PF08664">
    <property type="entry name" value="YcbB"/>
    <property type="match status" value="1"/>
</dbReference>
<dbReference type="InterPro" id="IPR052048">
    <property type="entry name" value="ST_Response_Regulator"/>
</dbReference>
<protein>
    <submittedName>
        <fullName evidence="3">Response regulator</fullName>
    </submittedName>
</protein>
<dbReference type="InterPro" id="IPR011006">
    <property type="entry name" value="CheY-like_superfamily"/>
</dbReference>
<dbReference type="EMBL" id="JANGAC010000006">
    <property type="protein sequence ID" value="MCQ4923422.1"/>
    <property type="molecule type" value="Genomic_DNA"/>
</dbReference>
<feature type="domain" description="Response regulatory" evidence="2">
    <location>
        <begin position="2"/>
        <end position="118"/>
    </location>
</feature>
<dbReference type="SMART" id="SM00448">
    <property type="entry name" value="REC"/>
    <property type="match status" value="1"/>
</dbReference>
<evidence type="ECO:0000259" key="2">
    <source>
        <dbReference type="PROSITE" id="PS50110"/>
    </source>
</evidence>
<name>A0ABT1SAP8_9FIRM</name>
<evidence type="ECO:0000256" key="1">
    <source>
        <dbReference type="PROSITE-ProRule" id="PRU00169"/>
    </source>
</evidence>
<organism evidence="3 4">
    <name type="scientific">Tissierella carlieri</name>
    <dbReference type="NCBI Taxonomy" id="689904"/>
    <lineage>
        <taxon>Bacteria</taxon>
        <taxon>Bacillati</taxon>
        <taxon>Bacillota</taxon>
        <taxon>Tissierellia</taxon>
        <taxon>Tissierellales</taxon>
        <taxon>Tissierellaceae</taxon>
        <taxon>Tissierella</taxon>
    </lineage>
</organism>
<dbReference type="Pfam" id="PF00072">
    <property type="entry name" value="Response_reg"/>
    <property type="match status" value="1"/>
</dbReference>
<dbReference type="InterPro" id="IPR001789">
    <property type="entry name" value="Sig_transdc_resp-reg_receiver"/>
</dbReference>
<evidence type="ECO:0000313" key="4">
    <source>
        <dbReference type="Proteomes" id="UP001524478"/>
    </source>
</evidence>
<dbReference type="PROSITE" id="PS50110">
    <property type="entry name" value="RESPONSE_REGULATORY"/>
    <property type="match status" value="1"/>
</dbReference>
<keyword evidence="4" id="KW-1185">Reference proteome</keyword>
<gene>
    <name evidence="3" type="ORF">NE686_10020</name>
</gene>
<comment type="caution">
    <text evidence="3">The sequence shown here is derived from an EMBL/GenBank/DDBJ whole genome shotgun (WGS) entry which is preliminary data.</text>
</comment>
<feature type="modified residue" description="4-aspartylphosphate" evidence="1">
    <location>
        <position position="53"/>
    </location>
</feature>
<dbReference type="SUPFAM" id="SSF52172">
    <property type="entry name" value="CheY-like"/>
    <property type="match status" value="1"/>
</dbReference>
<dbReference type="PANTHER" id="PTHR43228">
    <property type="entry name" value="TWO-COMPONENT RESPONSE REGULATOR"/>
    <property type="match status" value="1"/>
</dbReference>
<sequence>MKIFILDKNMDDINTLKKIIHNNHLGFLVGVSDDPLEGVEEIMTSEPDLIILDMLDEEFDGFRIIKEIKEEGLSTKFIMISNFTSKENVEKAYIHGVEYFIYKPINYLEVETIIKKVKYKIELEEKMNKIQQIFNDITPNFEQTIESKDCEQDINLILFRLGIMGEIGSEDLVKVANFLMKNRVKINDLSIRELCSRFTNNPKAMEQRMRRTINVAMSNIASLGIEDYMNETFVEYSNTLFNFEQIKREMDYIRGKNNGKGSINMKKFLSGLCILCEKYNN</sequence>
<dbReference type="PANTHER" id="PTHR43228:SF8">
    <property type="entry name" value="TRANSCRIPTIONAL REGULATORY PROTEIN GLNL"/>
    <property type="match status" value="1"/>
</dbReference>
<dbReference type="Gene3D" id="3.40.50.2300">
    <property type="match status" value="1"/>
</dbReference>
<dbReference type="Proteomes" id="UP001524478">
    <property type="component" value="Unassembled WGS sequence"/>
</dbReference>
<dbReference type="RefSeq" id="WP_256311409.1">
    <property type="nucleotide sequence ID" value="NZ_JANGAC010000006.1"/>
</dbReference>
<accession>A0ABT1SAP8</accession>